<dbReference type="InterPro" id="IPR002758">
    <property type="entry name" value="Cation_antiport_E"/>
</dbReference>
<dbReference type="GO" id="GO:0008324">
    <property type="term" value="F:monoatomic cation transmembrane transporter activity"/>
    <property type="evidence" value="ECO:0007669"/>
    <property type="project" value="InterPro"/>
</dbReference>
<evidence type="ECO:0000256" key="4">
    <source>
        <dbReference type="ARBA" id="ARBA00022692"/>
    </source>
</evidence>
<evidence type="ECO:0000256" key="1">
    <source>
        <dbReference type="ARBA" id="ARBA00004651"/>
    </source>
</evidence>
<keyword evidence="5" id="KW-1133">Transmembrane helix</keyword>
<dbReference type="GO" id="GO:0005886">
    <property type="term" value="C:plasma membrane"/>
    <property type="evidence" value="ECO:0007669"/>
    <property type="project" value="UniProtKB-SubCell"/>
</dbReference>
<dbReference type="Pfam" id="PF01899">
    <property type="entry name" value="MNHE"/>
    <property type="match status" value="1"/>
</dbReference>
<comment type="subcellular location">
    <subcellularLocation>
        <location evidence="1">Cell membrane</location>
        <topology evidence="1">Multi-pass membrane protein</topology>
    </subcellularLocation>
</comment>
<name>A0A1I0EAE1_9GAMM</name>
<keyword evidence="4" id="KW-0812">Transmembrane</keyword>
<dbReference type="PANTHER" id="PTHR34584:SF1">
    <property type="entry name" value="NA(+)_H(+) ANTIPORTER SUBUNIT E1"/>
    <property type="match status" value="1"/>
</dbReference>
<evidence type="ECO:0000313" key="8">
    <source>
        <dbReference type="Proteomes" id="UP000198762"/>
    </source>
</evidence>
<dbReference type="STRING" id="430453.SAMN04487962_10964"/>
<keyword evidence="8" id="KW-1185">Reference proteome</keyword>
<evidence type="ECO:0000256" key="3">
    <source>
        <dbReference type="ARBA" id="ARBA00022475"/>
    </source>
</evidence>
<reference evidence="8" key="1">
    <citation type="submission" date="2016-10" db="EMBL/GenBank/DDBJ databases">
        <authorList>
            <person name="Varghese N."/>
            <person name="Submissions S."/>
        </authorList>
    </citation>
    <scope>NUCLEOTIDE SEQUENCE [LARGE SCALE GENOMIC DNA]</scope>
    <source>
        <strain evidence="8">CGMCC 1.6489</strain>
    </source>
</reference>
<gene>
    <name evidence="7" type="ORF">SAMN04487962_10964</name>
</gene>
<evidence type="ECO:0000313" key="7">
    <source>
        <dbReference type="EMBL" id="SET41714.1"/>
    </source>
</evidence>
<dbReference type="PANTHER" id="PTHR34584">
    <property type="entry name" value="NA(+)/H(+) ANTIPORTER SUBUNIT E1"/>
    <property type="match status" value="1"/>
</dbReference>
<dbReference type="EMBL" id="FOHZ01000009">
    <property type="protein sequence ID" value="SET41714.1"/>
    <property type="molecule type" value="Genomic_DNA"/>
</dbReference>
<evidence type="ECO:0000256" key="2">
    <source>
        <dbReference type="ARBA" id="ARBA00006228"/>
    </source>
</evidence>
<organism evidence="7 8">
    <name type="scientific">Marinobacter segnicrescens</name>
    <dbReference type="NCBI Taxonomy" id="430453"/>
    <lineage>
        <taxon>Bacteria</taxon>
        <taxon>Pseudomonadati</taxon>
        <taxon>Pseudomonadota</taxon>
        <taxon>Gammaproteobacteria</taxon>
        <taxon>Pseudomonadales</taxon>
        <taxon>Marinobacteraceae</taxon>
        <taxon>Marinobacter</taxon>
    </lineage>
</organism>
<sequence>MRLALLAVFWLALTNGDPAGWGYGLVVVPLVWMLSARVFPPGTWRVKPLYLPQFTGWFLVKSLSAGWDVSRRLLARHLAVAPGEREVPFTLPEGSPRWLAANLLSLMPGTLSVEVHGENLLLHCLDTGQDPGAEVAETERQVARLFGITPWAGEGA</sequence>
<dbReference type="AlphaFoldDB" id="A0A1I0EAE1"/>
<dbReference type="RefSeq" id="WP_177186045.1">
    <property type="nucleotide sequence ID" value="NZ_FOHZ01000009.1"/>
</dbReference>
<keyword evidence="6" id="KW-0472">Membrane</keyword>
<accession>A0A1I0EAE1</accession>
<keyword evidence="3" id="KW-1003">Cell membrane</keyword>
<proteinExistence type="inferred from homology"/>
<comment type="similarity">
    <text evidence="2">Belongs to the CPA3 antiporters (TC 2.A.63) subunit E family.</text>
</comment>
<evidence type="ECO:0000256" key="5">
    <source>
        <dbReference type="ARBA" id="ARBA00022989"/>
    </source>
</evidence>
<evidence type="ECO:0000256" key="6">
    <source>
        <dbReference type="ARBA" id="ARBA00023136"/>
    </source>
</evidence>
<protein>
    <submittedName>
        <fullName evidence="7">Multicomponent Na+:H+ antiporter subunit E</fullName>
    </submittedName>
</protein>
<dbReference type="Proteomes" id="UP000198762">
    <property type="component" value="Unassembled WGS sequence"/>
</dbReference>